<accession>A0AAN8ASV6</accession>
<proteinExistence type="predicted"/>
<evidence type="ECO:0000313" key="3">
    <source>
        <dbReference type="Proteomes" id="UP001346869"/>
    </source>
</evidence>
<name>A0AAN8ASV6_ELEMC</name>
<organism evidence="2 3">
    <name type="scientific">Eleginops maclovinus</name>
    <name type="common">Patagonian blennie</name>
    <name type="synonym">Eleginus maclovinus</name>
    <dbReference type="NCBI Taxonomy" id="56733"/>
    <lineage>
        <taxon>Eukaryota</taxon>
        <taxon>Metazoa</taxon>
        <taxon>Chordata</taxon>
        <taxon>Craniata</taxon>
        <taxon>Vertebrata</taxon>
        <taxon>Euteleostomi</taxon>
        <taxon>Actinopterygii</taxon>
        <taxon>Neopterygii</taxon>
        <taxon>Teleostei</taxon>
        <taxon>Neoteleostei</taxon>
        <taxon>Acanthomorphata</taxon>
        <taxon>Eupercaria</taxon>
        <taxon>Perciformes</taxon>
        <taxon>Notothenioidei</taxon>
        <taxon>Eleginopidae</taxon>
        <taxon>Eleginops</taxon>
    </lineage>
</organism>
<feature type="region of interest" description="Disordered" evidence="1">
    <location>
        <begin position="1"/>
        <end position="23"/>
    </location>
</feature>
<sequence>MKPQNVVQQPVATPTTEFKSGAQHPHRVLGHSLRCCLCAASVALKGPPFCVRPTLPKREKIISPALGTYGRSLRGREEPPSIQSPRLNIPDKRSNQECHQAHRHGGRGCFHGHQW</sequence>
<feature type="compositionally biased region" description="Polar residues" evidence="1">
    <location>
        <begin position="1"/>
        <end position="18"/>
    </location>
</feature>
<evidence type="ECO:0000313" key="2">
    <source>
        <dbReference type="EMBL" id="KAK5873926.1"/>
    </source>
</evidence>
<protein>
    <submittedName>
        <fullName evidence="2">Uncharacterized protein</fullName>
    </submittedName>
</protein>
<dbReference type="EMBL" id="JAUZQC010000003">
    <property type="protein sequence ID" value="KAK5873926.1"/>
    <property type="molecule type" value="Genomic_DNA"/>
</dbReference>
<keyword evidence="3" id="KW-1185">Reference proteome</keyword>
<evidence type="ECO:0000256" key="1">
    <source>
        <dbReference type="SAM" id="MobiDB-lite"/>
    </source>
</evidence>
<feature type="compositionally biased region" description="Basic and acidic residues" evidence="1">
    <location>
        <begin position="89"/>
        <end position="100"/>
    </location>
</feature>
<comment type="caution">
    <text evidence="2">The sequence shown here is derived from an EMBL/GenBank/DDBJ whole genome shotgun (WGS) entry which is preliminary data.</text>
</comment>
<dbReference type="Proteomes" id="UP001346869">
    <property type="component" value="Unassembled WGS sequence"/>
</dbReference>
<feature type="region of interest" description="Disordered" evidence="1">
    <location>
        <begin position="70"/>
        <end position="115"/>
    </location>
</feature>
<gene>
    <name evidence="2" type="ORF">PBY51_018922</name>
</gene>
<dbReference type="AlphaFoldDB" id="A0AAN8ASV6"/>
<reference evidence="2 3" key="2">
    <citation type="journal article" date="2023" name="Mol. Biol. Evol.">
        <title>Genomics of Secondarily Temperate Adaptation in the Only Non-Antarctic Icefish.</title>
        <authorList>
            <person name="Rivera-Colon A.G."/>
            <person name="Rayamajhi N."/>
            <person name="Minhas B.F."/>
            <person name="Madrigal G."/>
            <person name="Bilyk K.T."/>
            <person name="Yoon V."/>
            <person name="Hune M."/>
            <person name="Gregory S."/>
            <person name="Cheng C.H.C."/>
            <person name="Catchen J.M."/>
        </authorList>
    </citation>
    <scope>NUCLEOTIDE SEQUENCE [LARGE SCALE GENOMIC DNA]</scope>
    <source>
        <strain evidence="2">JMC-PN-2008</strain>
    </source>
</reference>
<reference evidence="2 3" key="1">
    <citation type="journal article" date="2023" name="Genes (Basel)">
        <title>Chromosome-Level Genome Assembly and Circadian Gene Repertoire of the Patagonia Blennie Eleginops maclovinus-The Closest Ancestral Proxy of Antarctic Cryonotothenioids.</title>
        <authorList>
            <person name="Cheng C.C."/>
            <person name="Rivera-Colon A.G."/>
            <person name="Minhas B.F."/>
            <person name="Wilson L."/>
            <person name="Rayamajhi N."/>
            <person name="Vargas-Chacoff L."/>
            <person name="Catchen J.M."/>
        </authorList>
    </citation>
    <scope>NUCLEOTIDE SEQUENCE [LARGE SCALE GENOMIC DNA]</scope>
    <source>
        <strain evidence="2">JMC-PN-2008</strain>
    </source>
</reference>